<feature type="signal peptide" evidence="1">
    <location>
        <begin position="1"/>
        <end position="23"/>
    </location>
</feature>
<protein>
    <recommendedName>
        <fullName evidence="4">Secreted repeat protein with Y-X4-D motif</fullName>
    </recommendedName>
</protein>
<gene>
    <name evidence="2" type="ORF">DDR33_13940</name>
</gene>
<dbReference type="RefSeq" id="WP_109416417.1">
    <property type="nucleotide sequence ID" value="NZ_QEAS01000011.1"/>
</dbReference>
<dbReference type="Proteomes" id="UP000245647">
    <property type="component" value="Unassembled WGS sequence"/>
</dbReference>
<dbReference type="PANTHER" id="PTHR39335">
    <property type="entry name" value="BLL4220 PROTEIN"/>
    <property type="match status" value="1"/>
</dbReference>
<dbReference type="Pfam" id="PF03640">
    <property type="entry name" value="Lipoprotein_15"/>
    <property type="match status" value="2"/>
</dbReference>
<keyword evidence="1" id="KW-0732">Signal</keyword>
<organism evidence="2 3">
    <name type="scientific">Pararcticibacter amylolyticus</name>
    <dbReference type="NCBI Taxonomy" id="2173175"/>
    <lineage>
        <taxon>Bacteria</taxon>
        <taxon>Pseudomonadati</taxon>
        <taxon>Bacteroidota</taxon>
        <taxon>Sphingobacteriia</taxon>
        <taxon>Sphingobacteriales</taxon>
        <taxon>Sphingobacteriaceae</taxon>
        <taxon>Pararcticibacter</taxon>
    </lineage>
</organism>
<feature type="chain" id="PRO_5015737847" description="Secreted repeat protein with Y-X4-D motif" evidence="1">
    <location>
        <begin position="24"/>
        <end position="283"/>
    </location>
</feature>
<comment type="caution">
    <text evidence="2">The sequence shown here is derived from an EMBL/GenBank/DDBJ whole genome shotgun (WGS) entry which is preliminary data.</text>
</comment>
<sequence length="283" mass="30828">MKATKFGALCAIVLLFTSLYSCKDDKEDSPSTKETGVKLTANATFGDIITDNEGRALYFFSNDANGSSSCTGGCLIAWPAYYSENLKVGTGLNSSDFGTITRSDGAKQTTYKGWPLYYYQSDTKAGDVKGDGVTDNWFVAKADYTVMISYTQLVGNDGVQYNSQGKAGQEFSQYLTDAHGNTLYAFIQDRFKQNKFTNNDPTHDAVWPIFPVATIGSIPSILDKSQFELITVFGKTQLVYKGNPLYYFGADNMQRGKTLGISVPVPGAAIWPIVNKNTATAAM</sequence>
<dbReference type="GO" id="GO:0043448">
    <property type="term" value="P:alkane catabolic process"/>
    <property type="evidence" value="ECO:0007669"/>
    <property type="project" value="TreeGrafter"/>
</dbReference>
<dbReference type="InterPro" id="IPR005297">
    <property type="entry name" value="Lipoprotein_repeat"/>
</dbReference>
<dbReference type="PROSITE" id="PS51257">
    <property type="entry name" value="PROKAR_LIPOPROTEIN"/>
    <property type="match status" value="1"/>
</dbReference>
<accession>A0A2U2PEW6</accession>
<name>A0A2U2PEW6_9SPHI</name>
<evidence type="ECO:0000313" key="2">
    <source>
        <dbReference type="EMBL" id="PWG79900.1"/>
    </source>
</evidence>
<dbReference type="EMBL" id="QEAS01000011">
    <property type="protein sequence ID" value="PWG79900.1"/>
    <property type="molecule type" value="Genomic_DNA"/>
</dbReference>
<reference evidence="2 3" key="1">
    <citation type="submission" date="2018-04" db="EMBL/GenBank/DDBJ databases">
        <title>Pedobacter chongqingensis sp. nov., isolated from a rottenly hemp rope.</title>
        <authorList>
            <person name="Cai Y."/>
        </authorList>
    </citation>
    <scope>NUCLEOTIDE SEQUENCE [LARGE SCALE GENOMIC DNA]</scope>
    <source>
        <strain evidence="2 3">FJ4-8</strain>
    </source>
</reference>
<proteinExistence type="predicted"/>
<dbReference type="PANTHER" id="PTHR39335:SF1">
    <property type="entry name" value="BLL4220 PROTEIN"/>
    <property type="match status" value="1"/>
</dbReference>
<evidence type="ECO:0000313" key="3">
    <source>
        <dbReference type="Proteomes" id="UP000245647"/>
    </source>
</evidence>
<keyword evidence="3" id="KW-1185">Reference proteome</keyword>
<evidence type="ECO:0000256" key="1">
    <source>
        <dbReference type="SAM" id="SignalP"/>
    </source>
</evidence>
<dbReference type="AlphaFoldDB" id="A0A2U2PEW6"/>
<dbReference type="OrthoDB" id="597632at2"/>
<evidence type="ECO:0008006" key="4">
    <source>
        <dbReference type="Google" id="ProtNLM"/>
    </source>
</evidence>